<keyword evidence="6" id="KW-1185">Reference proteome</keyword>
<dbReference type="Pfam" id="PF05368">
    <property type="entry name" value="NmrA"/>
    <property type="match status" value="1"/>
</dbReference>
<accession>A0A8K0QYY2</accession>
<dbReference type="AlphaFoldDB" id="A0A8K0QYY2"/>
<evidence type="ECO:0000259" key="4">
    <source>
        <dbReference type="Pfam" id="PF05368"/>
    </source>
</evidence>
<proteinExistence type="inferred from homology"/>
<comment type="caution">
    <text evidence="5">The sequence shown here is derived from an EMBL/GenBank/DDBJ whole genome shotgun (WGS) entry which is preliminary data.</text>
</comment>
<dbReference type="GO" id="GO:0016491">
    <property type="term" value="F:oxidoreductase activity"/>
    <property type="evidence" value="ECO:0007669"/>
    <property type="project" value="UniProtKB-KW"/>
</dbReference>
<dbReference type="Gene3D" id="3.40.50.720">
    <property type="entry name" value="NAD(P)-binding Rossmann-like Domain"/>
    <property type="match status" value="1"/>
</dbReference>
<name>A0A8K0QYY2_9PLEO</name>
<feature type="domain" description="NmrA-like" evidence="4">
    <location>
        <begin position="3"/>
        <end position="271"/>
    </location>
</feature>
<evidence type="ECO:0000313" key="5">
    <source>
        <dbReference type="EMBL" id="KAH7076025.1"/>
    </source>
</evidence>
<gene>
    <name evidence="5" type="ORF">FB567DRAFT_632322</name>
</gene>
<dbReference type="InterPro" id="IPR036291">
    <property type="entry name" value="NAD(P)-bd_dom_sf"/>
</dbReference>
<evidence type="ECO:0000313" key="6">
    <source>
        <dbReference type="Proteomes" id="UP000813461"/>
    </source>
</evidence>
<dbReference type="SUPFAM" id="SSF51735">
    <property type="entry name" value="NAD(P)-binding Rossmann-fold domains"/>
    <property type="match status" value="1"/>
</dbReference>
<keyword evidence="2" id="KW-0521">NADP</keyword>
<keyword evidence="3" id="KW-0560">Oxidoreductase</keyword>
<dbReference type="InterPro" id="IPR008030">
    <property type="entry name" value="NmrA-like"/>
</dbReference>
<reference evidence="5" key="1">
    <citation type="journal article" date="2021" name="Nat. Commun.">
        <title>Genetic determinants of endophytism in the Arabidopsis root mycobiome.</title>
        <authorList>
            <person name="Mesny F."/>
            <person name="Miyauchi S."/>
            <person name="Thiergart T."/>
            <person name="Pickel B."/>
            <person name="Atanasova L."/>
            <person name="Karlsson M."/>
            <person name="Huettel B."/>
            <person name="Barry K.W."/>
            <person name="Haridas S."/>
            <person name="Chen C."/>
            <person name="Bauer D."/>
            <person name="Andreopoulos W."/>
            <person name="Pangilinan J."/>
            <person name="LaButti K."/>
            <person name="Riley R."/>
            <person name="Lipzen A."/>
            <person name="Clum A."/>
            <person name="Drula E."/>
            <person name="Henrissat B."/>
            <person name="Kohler A."/>
            <person name="Grigoriev I.V."/>
            <person name="Martin F.M."/>
            <person name="Hacquard S."/>
        </authorList>
    </citation>
    <scope>NUCLEOTIDE SEQUENCE</scope>
    <source>
        <strain evidence="5">MPI-SDFR-AT-0120</strain>
    </source>
</reference>
<comment type="similarity">
    <text evidence="1">Belongs to the NmrA-type oxidoreductase family. Isoflavone reductase subfamily.</text>
</comment>
<dbReference type="PANTHER" id="PTHR47706:SF4">
    <property type="entry name" value="NMRA-LIKE DOMAIN-CONTAINING PROTEIN"/>
    <property type="match status" value="1"/>
</dbReference>
<protein>
    <recommendedName>
        <fullName evidence="4">NmrA-like domain-containing protein</fullName>
    </recommendedName>
</protein>
<dbReference type="Gene3D" id="3.90.25.10">
    <property type="entry name" value="UDP-galactose 4-epimerase, domain 1"/>
    <property type="match status" value="1"/>
</dbReference>
<dbReference type="EMBL" id="JAGMVJ010000019">
    <property type="protein sequence ID" value="KAH7076025.1"/>
    <property type="molecule type" value="Genomic_DNA"/>
</dbReference>
<dbReference type="PANTHER" id="PTHR47706">
    <property type="entry name" value="NMRA-LIKE FAMILY PROTEIN"/>
    <property type="match status" value="1"/>
</dbReference>
<dbReference type="OrthoDB" id="419598at2759"/>
<dbReference type="Proteomes" id="UP000813461">
    <property type="component" value="Unassembled WGS sequence"/>
</dbReference>
<evidence type="ECO:0000256" key="1">
    <source>
        <dbReference type="ARBA" id="ARBA00005725"/>
    </source>
</evidence>
<evidence type="ECO:0000256" key="3">
    <source>
        <dbReference type="ARBA" id="ARBA00023002"/>
    </source>
</evidence>
<organism evidence="5 6">
    <name type="scientific">Paraphoma chrysanthemicola</name>
    <dbReference type="NCBI Taxonomy" id="798071"/>
    <lineage>
        <taxon>Eukaryota</taxon>
        <taxon>Fungi</taxon>
        <taxon>Dikarya</taxon>
        <taxon>Ascomycota</taxon>
        <taxon>Pezizomycotina</taxon>
        <taxon>Dothideomycetes</taxon>
        <taxon>Pleosporomycetidae</taxon>
        <taxon>Pleosporales</taxon>
        <taxon>Pleosporineae</taxon>
        <taxon>Phaeosphaeriaceae</taxon>
        <taxon>Paraphoma</taxon>
    </lineage>
</organism>
<evidence type="ECO:0000256" key="2">
    <source>
        <dbReference type="ARBA" id="ARBA00022857"/>
    </source>
</evidence>
<sequence length="312" mass="34277">MVTVAVAGGTGGIGKTIVEELARQGKYNVLVLSRKASTLPDLNIQVLAADYTNPSSIKHLLQQHNIEIVISALGLFSEESSQAQLNLINAAINSGIVKKFIPSEFGIKYTPDLLSFHPAAQWWIDAANLLRASDLQFTRILLGWTLDHYGIPGVPSNMKPFSYAIDFHNRRAAIPGDGTTKVAFLHTGDLAKYIAAMLEQDNWPEFSAFAGDKLSWGELLELGEEVTGSKWDVTYDSVEKLEKGEGTLLQQPEGSPELPEEVLRHMVSEYGIMAIKGIMDVTKEGLRNDEFPDIKPVTVREVVEAAWGSKLK</sequence>
<dbReference type="InterPro" id="IPR051609">
    <property type="entry name" value="NmrA/Isoflavone_reductase-like"/>
</dbReference>